<name>A0A0G3G7T1_9GAMM</name>
<dbReference type="Proteomes" id="UP000064201">
    <property type="component" value="Chromosome"/>
</dbReference>
<evidence type="ECO:0008006" key="3">
    <source>
        <dbReference type="Google" id="ProtNLM"/>
    </source>
</evidence>
<gene>
    <name evidence="1" type="ORF">TVD_09365</name>
</gene>
<dbReference type="KEGG" id="tvr:TVD_09365"/>
<accession>A0A0G3G7T1</accession>
<organism evidence="1 2">
    <name type="scientific">Thioalkalivibrio versutus</name>
    <dbReference type="NCBI Taxonomy" id="106634"/>
    <lineage>
        <taxon>Bacteria</taxon>
        <taxon>Pseudomonadati</taxon>
        <taxon>Pseudomonadota</taxon>
        <taxon>Gammaproteobacteria</taxon>
        <taxon>Chromatiales</taxon>
        <taxon>Ectothiorhodospiraceae</taxon>
        <taxon>Thioalkalivibrio</taxon>
    </lineage>
</organism>
<proteinExistence type="predicted"/>
<dbReference type="OrthoDB" id="114943at2"/>
<evidence type="ECO:0000313" key="2">
    <source>
        <dbReference type="Proteomes" id="UP000064201"/>
    </source>
</evidence>
<reference evidence="1 2" key="1">
    <citation type="submission" date="2015-04" db="EMBL/GenBank/DDBJ databases">
        <title>Complete Sequence for the Genome of the Thioalkalivibrio versutus D301.</title>
        <authorList>
            <person name="Mu T."/>
            <person name="Zhou J."/>
            <person name="Xu X."/>
        </authorList>
    </citation>
    <scope>NUCLEOTIDE SEQUENCE [LARGE SCALE GENOMIC DNA]</scope>
    <source>
        <strain evidence="1 2">D301</strain>
    </source>
</reference>
<dbReference type="PATRIC" id="fig|106634.4.peg.1918"/>
<dbReference type="STRING" id="106634.TVD_09365"/>
<keyword evidence="2" id="KW-1185">Reference proteome</keyword>
<dbReference type="AlphaFoldDB" id="A0A0G3G7T1"/>
<dbReference type="CDD" id="cd19166">
    <property type="entry name" value="HemeO-bac"/>
    <property type="match status" value="1"/>
</dbReference>
<sequence length="215" mass="24049">MLDRTGSAQAATIHAMRRCQRGRAHQALRRGTAPAHKALDQHRLMQQLTGRELTREQYAESLAAMHRPHARLEWRVHASRHHAESGFELSPRLARLEADLVELGQPVPPVSQTPPDLSDGRAAWWGRVYVLEGSRQGSAVIARCIHSSLGDTVPCRFFGETIVPDDFGRLLATLERELEVDDALEQAVAGAREAFADYQAELDAFDSRERAVEMR</sequence>
<dbReference type="EMBL" id="CP011367">
    <property type="protein sequence ID" value="AKJ95552.1"/>
    <property type="molecule type" value="Genomic_DNA"/>
</dbReference>
<protein>
    <recommendedName>
        <fullName evidence="3">Heme oxygenase</fullName>
    </recommendedName>
</protein>
<dbReference type="SUPFAM" id="SSF48613">
    <property type="entry name" value="Heme oxygenase-like"/>
    <property type="match status" value="1"/>
</dbReference>
<evidence type="ECO:0000313" key="1">
    <source>
        <dbReference type="EMBL" id="AKJ95552.1"/>
    </source>
</evidence>
<dbReference type="InterPro" id="IPR016084">
    <property type="entry name" value="Haem_Oase-like_multi-hlx"/>
</dbReference>
<dbReference type="RefSeq" id="WP_047251463.1">
    <property type="nucleotide sequence ID" value="NZ_CP011367.1"/>
</dbReference>
<dbReference type="Gene3D" id="1.20.910.10">
    <property type="entry name" value="Heme oxygenase-like"/>
    <property type="match status" value="1"/>
</dbReference>